<dbReference type="Proteomes" id="UP000028582">
    <property type="component" value="Unassembled WGS sequence"/>
</dbReference>
<evidence type="ECO:0000313" key="2">
    <source>
        <dbReference type="EMBL" id="ETO64971.1"/>
    </source>
</evidence>
<dbReference type="EMBL" id="ANJA01003232">
    <property type="protein sequence ID" value="ETO64971.1"/>
    <property type="molecule type" value="Genomic_DNA"/>
</dbReference>
<dbReference type="Gene3D" id="1.10.150.320">
    <property type="entry name" value="Photosystem II 12 kDa extrinsic protein"/>
    <property type="match status" value="1"/>
</dbReference>
<feature type="region of interest" description="Disordered" evidence="1">
    <location>
        <begin position="253"/>
        <end position="273"/>
    </location>
</feature>
<feature type="compositionally biased region" description="Polar residues" evidence="1">
    <location>
        <begin position="253"/>
        <end position="263"/>
    </location>
</feature>
<dbReference type="SUPFAM" id="SSF81585">
    <property type="entry name" value="PsbU/PolX domain-like"/>
    <property type="match status" value="1"/>
</dbReference>
<gene>
    <name evidence="2" type="ORF">F444_17631</name>
</gene>
<protein>
    <submittedName>
        <fullName evidence="2">Uncharacterized protein</fullName>
    </submittedName>
</protein>
<sequence length="442" mass="48907">MVAQEIASAAHDAGCAGNGALTMEKKLRLWKQAKLDKQRAAQHRRNSVAVIRHGTGEKISNSGLVKRKFAERSRTITDRSSNTLRSSLSVSKKSRYSEVIRHTTSHSSPVAKEVAAINRELAPKSATKARGSAKFPVVIEDTPEPSLVECDEPAHSQLNRSEDAALEKKNQTAPSLKLLVPVITVKKTSGLPAEDLIKESRLPGILCTESNHAMLPTEKVTEVLTPLNKDLPTQIPRSMPVLNLDIPVATITQSLPDPSATSEPSKDWNADPALDKENQTNVVGFPIQNLRAPVITVEKKPELLAKDLIKVAISFQNRHRMATALSVFKRAYHMLPKKSTKLVERLMYLEREHPIAVGQVPSQDMSTTAYMVKVLECDLMAVLNYGTIKELTELHAIGAKRAEFVLDKRPYHQLEELQRVPGISSNVVARLHGHHTNWETHL</sequence>
<dbReference type="AlphaFoldDB" id="A0A080ZEB0"/>
<comment type="caution">
    <text evidence="2">The sequence shown here is derived from an EMBL/GenBank/DDBJ whole genome shotgun (WGS) entry which is preliminary data.</text>
</comment>
<reference evidence="2 3" key="1">
    <citation type="submission" date="2013-11" db="EMBL/GenBank/DDBJ databases">
        <title>The Genome Sequence of Phytophthora parasitica P1976.</title>
        <authorList>
            <consortium name="The Broad Institute Genomics Platform"/>
            <person name="Russ C."/>
            <person name="Tyler B."/>
            <person name="Panabieres F."/>
            <person name="Shan W."/>
            <person name="Tripathy S."/>
            <person name="Grunwald N."/>
            <person name="Machado M."/>
            <person name="Johnson C.S."/>
            <person name="Walker B."/>
            <person name="Young S."/>
            <person name="Zeng Q."/>
            <person name="Gargeya S."/>
            <person name="Fitzgerald M."/>
            <person name="Haas B."/>
            <person name="Abouelleil A."/>
            <person name="Allen A.W."/>
            <person name="Alvarado L."/>
            <person name="Arachchi H.M."/>
            <person name="Berlin A.M."/>
            <person name="Chapman S.B."/>
            <person name="Gainer-Dewar J."/>
            <person name="Goldberg J."/>
            <person name="Griggs A."/>
            <person name="Gujja S."/>
            <person name="Hansen M."/>
            <person name="Howarth C."/>
            <person name="Imamovic A."/>
            <person name="Ireland A."/>
            <person name="Larimer J."/>
            <person name="McCowan C."/>
            <person name="Murphy C."/>
            <person name="Pearson M."/>
            <person name="Poon T.W."/>
            <person name="Priest M."/>
            <person name="Roberts A."/>
            <person name="Saif S."/>
            <person name="Shea T."/>
            <person name="Sisk P."/>
            <person name="Sykes S."/>
            <person name="Wortman J."/>
            <person name="Nusbaum C."/>
            <person name="Birren B."/>
        </authorList>
    </citation>
    <scope>NUCLEOTIDE SEQUENCE [LARGE SCALE GENOMIC DNA]</scope>
    <source>
        <strain evidence="2 3">P1976</strain>
    </source>
</reference>
<dbReference type="OrthoDB" id="3176171at2759"/>
<proteinExistence type="predicted"/>
<evidence type="ECO:0000313" key="3">
    <source>
        <dbReference type="Proteomes" id="UP000028582"/>
    </source>
</evidence>
<organism evidence="2 3">
    <name type="scientific">Phytophthora nicotianae P1976</name>
    <dbReference type="NCBI Taxonomy" id="1317066"/>
    <lineage>
        <taxon>Eukaryota</taxon>
        <taxon>Sar</taxon>
        <taxon>Stramenopiles</taxon>
        <taxon>Oomycota</taxon>
        <taxon>Peronosporomycetes</taxon>
        <taxon>Peronosporales</taxon>
        <taxon>Peronosporaceae</taxon>
        <taxon>Phytophthora</taxon>
    </lineage>
</organism>
<accession>A0A080ZEB0</accession>
<name>A0A080ZEB0_PHYNI</name>
<evidence type="ECO:0000256" key="1">
    <source>
        <dbReference type="SAM" id="MobiDB-lite"/>
    </source>
</evidence>
<feature type="compositionally biased region" description="Basic and acidic residues" evidence="1">
    <location>
        <begin position="264"/>
        <end position="273"/>
    </location>
</feature>